<gene>
    <name evidence="2" type="ORF">CO704_22550</name>
</gene>
<organism evidence="2 3">
    <name type="scientific">Cedecea neteri</name>
    <dbReference type="NCBI Taxonomy" id="158822"/>
    <lineage>
        <taxon>Bacteria</taxon>
        <taxon>Pseudomonadati</taxon>
        <taxon>Pseudomonadota</taxon>
        <taxon>Gammaproteobacteria</taxon>
        <taxon>Enterobacterales</taxon>
        <taxon>Enterobacteriaceae</taxon>
        <taxon>Cedecea</taxon>
    </lineage>
</organism>
<proteinExistence type="predicted"/>
<evidence type="ECO:0000256" key="1">
    <source>
        <dbReference type="SAM" id="SignalP"/>
    </source>
</evidence>
<feature type="chain" id="PRO_5013171849" evidence="1">
    <location>
        <begin position="21"/>
        <end position="203"/>
    </location>
</feature>
<dbReference type="AlphaFoldDB" id="A0A291E3P3"/>
<protein>
    <submittedName>
        <fullName evidence="2">Uncharacterized protein</fullName>
    </submittedName>
</protein>
<keyword evidence="1" id="KW-0732">Signal</keyword>
<dbReference type="RefSeq" id="WP_061275998.1">
    <property type="nucleotide sequence ID" value="NZ_CP023525.1"/>
</dbReference>
<accession>A0A291E3P3</accession>
<name>A0A291E3P3_9ENTR</name>
<feature type="signal peptide" evidence="1">
    <location>
        <begin position="1"/>
        <end position="20"/>
    </location>
</feature>
<evidence type="ECO:0000313" key="2">
    <source>
        <dbReference type="EMBL" id="ATF94671.1"/>
    </source>
</evidence>
<dbReference type="EMBL" id="CP023525">
    <property type="protein sequence ID" value="ATF94671.1"/>
    <property type="molecule type" value="Genomic_DNA"/>
</dbReference>
<evidence type="ECO:0000313" key="3">
    <source>
        <dbReference type="Proteomes" id="UP000217979"/>
    </source>
</evidence>
<sequence>MSFARTLLITSLIITPASHAATVALSEALMQCSPQFFKTLYQQRSAFKKVSPVETDNKGNAWVPVADKESHVIWFSQPVRDGALTLTGYYEQQFDLGKMGKYYFWGVMMEEPLEKIKGTFPTASWQKSDNGYITNPQIKVDASSAWKPNVAAALGIAPVEGSAEKLVMLETSNGKSRLSCSLQGSIDEALLHQERPDIAAGNK</sequence>
<dbReference type="Proteomes" id="UP000217979">
    <property type="component" value="Chromosome"/>
</dbReference>
<reference evidence="2 3" key="1">
    <citation type="submission" date="2017-09" db="EMBL/GenBank/DDBJ databases">
        <title>FDA dAtabase for Regulatory Grade micrObial Sequences (FDA-ARGOS): Supporting development and validation of Infectious Disease Dx tests.</title>
        <authorList>
            <person name="Minogue T."/>
            <person name="Wolcott M."/>
            <person name="Wasieloski L."/>
            <person name="Aguilar W."/>
            <person name="Moore D."/>
            <person name="Tallon L."/>
            <person name="Sadzewicz L."/>
            <person name="Ott S."/>
            <person name="Zhao X."/>
            <person name="Nagaraj S."/>
            <person name="Vavikolanu K."/>
            <person name="Aluvathingal J."/>
            <person name="Nadendla S."/>
            <person name="Sichtig H."/>
        </authorList>
    </citation>
    <scope>NUCLEOTIDE SEQUENCE [LARGE SCALE GENOMIC DNA]</scope>
    <source>
        <strain evidence="2 3">FDAARGOS_392</strain>
    </source>
</reference>